<dbReference type="Proteomes" id="UP000645217">
    <property type="component" value="Unassembled WGS sequence"/>
</dbReference>
<comment type="caution">
    <text evidence="5">The sequence shown here is derived from an EMBL/GenBank/DDBJ whole genome shotgun (WGS) entry which is preliminary data.</text>
</comment>
<feature type="chain" id="PRO_5037643936" description="DUF11 domain-containing protein" evidence="2">
    <location>
        <begin position="20"/>
        <end position="2271"/>
    </location>
</feature>
<accession>A0A917VES5</accession>
<feature type="domain" description="DUF7507" evidence="4">
    <location>
        <begin position="1680"/>
        <end position="1783"/>
    </location>
</feature>
<evidence type="ECO:0000313" key="6">
    <source>
        <dbReference type="Proteomes" id="UP000645217"/>
    </source>
</evidence>
<feature type="domain" description="DUF7507" evidence="4">
    <location>
        <begin position="1910"/>
        <end position="2013"/>
    </location>
</feature>
<dbReference type="InterPro" id="IPR051172">
    <property type="entry name" value="Chlamydia_OmcB"/>
</dbReference>
<feature type="domain" description="DUF11" evidence="3">
    <location>
        <begin position="617"/>
        <end position="742"/>
    </location>
</feature>
<feature type="compositionally biased region" description="Polar residues" evidence="1">
    <location>
        <begin position="1653"/>
        <end position="1662"/>
    </location>
</feature>
<feature type="domain" description="DUF7507" evidence="4">
    <location>
        <begin position="875"/>
        <end position="978"/>
    </location>
</feature>
<dbReference type="InterPro" id="IPR001434">
    <property type="entry name" value="OmcB-like_DUF11"/>
</dbReference>
<reference evidence="5" key="2">
    <citation type="submission" date="2020-09" db="EMBL/GenBank/DDBJ databases">
        <authorList>
            <person name="Sun Q."/>
            <person name="Ohkuma M."/>
        </authorList>
    </citation>
    <scope>NUCLEOTIDE SEQUENCE</scope>
    <source>
        <strain evidence="5">JCM 13064</strain>
    </source>
</reference>
<dbReference type="Gene3D" id="2.60.40.10">
    <property type="entry name" value="Immunoglobulins"/>
    <property type="match status" value="2"/>
</dbReference>
<feature type="domain" description="DUF7507" evidence="4">
    <location>
        <begin position="762"/>
        <end position="863"/>
    </location>
</feature>
<gene>
    <name evidence="5" type="ORF">GCM10007964_07870</name>
</gene>
<feature type="compositionally biased region" description="Low complexity" evidence="1">
    <location>
        <begin position="191"/>
        <end position="227"/>
    </location>
</feature>
<feature type="domain" description="DUF7507" evidence="4">
    <location>
        <begin position="1107"/>
        <end position="1208"/>
    </location>
</feature>
<feature type="region of interest" description="Disordered" evidence="1">
    <location>
        <begin position="146"/>
        <end position="264"/>
    </location>
</feature>
<feature type="domain" description="DUF7507" evidence="4">
    <location>
        <begin position="2140"/>
        <end position="2235"/>
    </location>
</feature>
<feature type="domain" description="DUF7507" evidence="4">
    <location>
        <begin position="1566"/>
        <end position="1668"/>
    </location>
</feature>
<feature type="domain" description="DUF7507" evidence="4">
    <location>
        <begin position="1222"/>
        <end position="1320"/>
    </location>
</feature>
<keyword evidence="2" id="KW-0732">Signal</keyword>
<organism evidence="5 6">
    <name type="scientific">Sphaerisporangium melleum</name>
    <dbReference type="NCBI Taxonomy" id="321316"/>
    <lineage>
        <taxon>Bacteria</taxon>
        <taxon>Bacillati</taxon>
        <taxon>Actinomycetota</taxon>
        <taxon>Actinomycetes</taxon>
        <taxon>Streptosporangiales</taxon>
        <taxon>Streptosporangiaceae</taxon>
        <taxon>Sphaerisporangium</taxon>
    </lineage>
</organism>
<dbReference type="Pfam" id="PF01345">
    <property type="entry name" value="DUF11"/>
    <property type="match status" value="1"/>
</dbReference>
<feature type="domain" description="DUF7507" evidence="4">
    <location>
        <begin position="2025"/>
        <end position="2127"/>
    </location>
</feature>
<dbReference type="InterPro" id="IPR055354">
    <property type="entry name" value="DUF7507"/>
</dbReference>
<feature type="signal peptide" evidence="2">
    <location>
        <begin position="1"/>
        <end position="19"/>
    </location>
</feature>
<dbReference type="RefSeq" id="WP_189161526.1">
    <property type="nucleotide sequence ID" value="NZ_BMNT01000003.1"/>
</dbReference>
<evidence type="ECO:0000256" key="1">
    <source>
        <dbReference type="SAM" id="MobiDB-lite"/>
    </source>
</evidence>
<keyword evidence="6" id="KW-1185">Reference proteome</keyword>
<dbReference type="Pfam" id="PF24346">
    <property type="entry name" value="DUF7507"/>
    <property type="match status" value="13"/>
</dbReference>
<dbReference type="PANTHER" id="PTHR34819:SF3">
    <property type="entry name" value="CELL SURFACE PROTEIN"/>
    <property type="match status" value="1"/>
</dbReference>
<dbReference type="InterPro" id="IPR047589">
    <property type="entry name" value="DUF11_rpt"/>
</dbReference>
<feature type="compositionally biased region" description="Low complexity" evidence="1">
    <location>
        <begin position="149"/>
        <end position="179"/>
    </location>
</feature>
<name>A0A917VES5_9ACTN</name>
<evidence type="ECO:0008006" key="7">
    <source>
        <dbReference type="Google" id="ProtNLM"/>
    </source>
</evidence>
<dbReference type="PANTHER" id="PTHR34819">
    <property type="entry name" value="LARGE CYSTEINE-RICH PERIPLASMIC PROTEIN OMCB"/>
    <property type="match status" value="1"/>
</dbReference>
<proteinExistence type="predicted"/>
<dbReference type="NCBIfam" id="TIGR01451">
    <property type="entry name" value="B_ant_repeat"/>
    <property type="match status" value="11"/>
</dbReference>
<feature type="domain" description="DUF7507" evidence="4">
    <location>
        <begin position="1337"/>
        <end position="1438"/>
    </location>
</feature>
<dbReference type="EMBL" id="BMNT01000003">
    <property type="protein sequence ID" value="GGK67254.1"/>
    <property type="molecule type" value="Genomic_DNA"/>
</dbReference>
<feature type="domain" description="DUF7507" evidence="4">
    <location>
        <begin position="991"/>
        <end position="1093"/>
    </location>
</feature>
<dbReference type="GO" id="GO:0005975">
    <property type="term" value="P:carbohydrate metabolic process"/>
    <property type="evidence" value="ECO:0007669"/>
    <property type="project" value="UniProtKB-ARBA"/>
</dbReference>
<dbReference type="InterPro" id="IPR008966">
    <property type="entry name" value="Adhesion_dom_sf"/>
</dbReference>
<evidence type="ECO:0000259" key="3">
    <source>
        <dbReference type="Pfam" id="PF01345"/>
    </source>
</evidence>
<feature type="domain" description="DUF7507" evidence="4">
    <location>
        <begin position="1796"/>
        <end position="1898"/>
    </location>
</feature>
<feature type="domain" description="DUF7507" evidence="4">
    <location>
        <begin position="1450"/>
        <end position="1553"/>
    </location>
</feature>
<sequence length="2271" mass="228187">MGLLTCAVGLGPMVYAASAATPTSPSFIVECGPERTGPALRLTHDIRRDGDQAIITVGVVNTGGADAEGATFAEDLTTVPGQRIAGETWAGSGRLSFEKPLLRWTGDLAPGESAAFRFAVAMPEERMSIPVVGARASRTCPDAVVRTETTGGPAADPEATADTTPGATAKPGATATPDASATAGSTVQPDATTPGPTVKPGPTAASGTTAKPGAAASAPEGAAPETGPEGKGERPQERSPAEPGASSGAVAKQPEARAVRPVAQRAPIPFSQRYADDYHGAVTRAGNAVVTCYPPEVSDCLTRRNGRGNNNVAATYIDVDGDSSTFDSSTADLIVPPRAQIAYARLFWGGRGQTTTDTRGLPAGNRFAPAIDLRDQVLIKAPRGTGYETITAARGDSGSTPDGVTANGIVYGASADVTSLVAAAGPGTYTVANVQAARGVDGLGAFGGWSLVVAYRDATLPLRNIAIFDGFLYQQPNTAPTTITLSGFQTPITGAVKANLGEITYDGDNNITGDSLTVKTVNGPRTTLSDALHPADNFFNSTIATLGSQVTTRNPTYTNTLGYDSNIIDASPAFRNDDTSAQFTFSTSGDAYWPHALYTQIDLHQAGIRLTKTARVVGGGDPVPGAVVEYTMTATNTGDDNAIDVVLTDLVPAGMAYVPESIDVVSGPNAGPKTDAVGDDQGQFVGNEVTVFLGTGATPFAGGTLAVGQSTSVTFRATVTAQAAGSTVTNTATTTYASADTPEEPGTTQAETSIVVPQQVSSLALLKTASPTTVTAAGQVITYSHQVTNTGQTTLTGVNVRTTNFSGTEPPPVVTCMVTTLTPGQQTTCTGTYTVTQADIDAGSIVNTAVASGTPPSGPAIDSNPFTATVTTTGAPSLSLLKTASPATATAAGATITYSYEVHNSGNVTLTNISARDTAFSGTGTRPRITCPVTTLAPQATTTCAGTYTVTQADIDAGPIVNTATASGTPPTGPAVTSEPSTATVTTQSIPGLALLKSAKPATVTAAGQTVTYSYRVTNVGNVTITGLSVADVIVRGTGAPPVVTCPVTGLAPGEQTTCTGTYTVTQADMNAGSIVNVARATGTPPTGPAITSPPSTTTVGADQIAAVALVKSASPVTVTAAGQTVTYSYEVTNTGNVALTGIRATDLSFSGTGTPPVITCPATTLDPDQRTTCTGTYTVTQADIDAGEITNTAIASGTPPTGPAVNSNASTARVTAPAGSSLNLVKSASPATVTAAGQTVTYSYQVTNTGNVTLANLTVSDQTFSGTGTPPAIACPVATLPPGQRTTCTATYTTTQADIDAGSIVNTATASGTQPSGALTGSNVSTAAVTSTVTAGMTLAKSANPSVVTTAGQTVTYSYQVTNTGNVTLTGITAADTVFTGTGPRPVVTCPAAPLQPGRAVTCTGTYTVTQADVDSRAILNTAVASGTPPTGPAIHSEPSTARVVAPATPGLSLGKTAAPTSIGAAGQRVTYSYKIVNTGNTTVTGVGATDIAFSGTGTPPLVTCPLTTLRPAQTTTCTGTYTVTQTDVDAGTIVDTAIAVGVAPSGLAVTSQPSTATVTAPEDPGVSLLKTADPSSVSAAGQTITYSYLVTNTGNSTLINVGAKDAAFSGSGTRPVISCPVTTLVPGQQTTCTGTYTTTQVDINAGSIKNTATASGTSPSDRPVTSDPSAATVGTTPAPGVSLLKTAGPATVTSAGQTVAYTYLVANTGNVTLTNVRARDTSFSGTGTRPVITCRATELDPGRSTTCTATYTVTQADVDAGSIVNTAVASGTPPEGPAVTSQPSTATVTAPEDPGVSLLKTADPATVTAAGQTVAYTYQVGNLGNTTLTAVSVTDRVFSGTGPKPEIRCEGTTLTPGRPMTCTGTYTTTQADVDAGRIVNTATASGRLQSGELVTSDDSTATVQATASPSLSLVKSAEPRMVSAAGETVAYSYLATNTGNVTITNVSVQDTSFSGSGSKPMIRCDGTALTPGQQMRCTGTYTTTQADIDAGRIVNTATVSGDPPEGPAVTSLPSAASVTAPRAPGLTLVKTADPTTVTAAGDTVTYHYTITNTGNVTVSGLTVMDTDIAGTGTQRSIGCEVDSLAPGGSATCTWTYTVTQADMDACTITNRARASGLDPSGAAVISDTSTATVTVTVSPSLTLVTTADPGIVHKAGTRLDYSYLVTNTGNVTLTDIAVESVAFSGSRARPPVDCPDVSLEPGRSMRCTAGYVVKRGDLKAKSIVDTTVATAEAYCCADARSGEATVTVRVAGKKSRHQHHHGPRHHEDR</sequence>
<feature type="region of interest" description="Disordered" evidence="1">
    <location>
        <begin position="1653"/>
        <end position="1679"/>
    </location>
</feature>
<dbReference type="Gene3D" id="2.60.40.740">
    <property type="match status" value="1"/>
</dbReference>
<evidence type="ECO:0000313" key="5">
    <source>
        <dbReference type="EMBL" id="GGK67254.1"/>
    </source>
</evidence>
<evidence type="ECO:0000256" key="2">
    <source>
        <dbReference type="SAM" id="SignalP"/>
    </source>
</evidence>
<evidence type="ECO:0000259" key="4">
    <source>
        <dbReference type="Pfam" id="PF24346"/>
    </source>
</evidence>
<protein>
    <recommendedName>
        <fullName evidence="7">DUF11 domain-containing protein</fullName>
    </recommendedName>
</protein>
<feature type="compositionally biased region" description="Polar residues" evidence="1">
    <location>
        <begin position="1668"/>
        <end position="1677"/>
    </location>
</feature>
<dbReference type="SUPFAM" id="SSF49401">
    <property type="entry name" value="Bacterial adhesins"/>
    <property type="match status" value="1"/>
</dbReference>
<dbReference type="InterPro" id="IPR013783">
    <property type="entry name" value="Ig-like_fold"/>
</dbReference>
<reference evidence="5" key="1">
    <citation type="journal article" date="2014" name="Int. J. Syst. Evol. Microbiol.">
        <title>Complete genome sequence of Corynebacterium casei LMG S-19264T (=DSM 44701T), isolated from a smear-ripened cheese.</title>
        <authorList>
            <consortium name="US DOE Joint Genome Institute (JGI-PGF)"/>
            <person name="Walter F."/>
            <person name="Albersmeier A."/>
            <person name="Kalinowski J."/>
            <person name="Ruckert C."/>
        </authorList>
    </citation>
    <scope>NUCLEOTIDE SEQUENCE</scope>
    <source>
        <strain evidence="5">JCM 13064</strain>
    </source>
</reference>
<feature type="compositionally biased region" description="Basic and acidic residues" evidence="1">
    <location>
        <begin position="228"/>
        <end position="240"/>
    </location>
</feature>